<protein>
    <submittedName>
        <fullName evidence="3">Uncharacterized protein</fullName>
    </submittedName>
</protein>
<comment type="caution">
    <text evidence="3">The sequence shown here is derived from an EMBL/GenBank/DDBJ whole genome shotgun (WGS) entry which is preliminary data.</text>
</comment>
<feature type="region of interest" description="Disordered" evidence="1">
    <location>
        <begin position="172"/>
        <end position="194"/>
    </location>
</feature>
<keyword evidence="2" id="KW-1133">Transmembrane helix</keyword>
<feature type="transmembrane region" description="Helical" evidence="2">
    <location>
        <begin position="6"/>
        <end position="31"/>
    </location>
</feature>
<dbReference type="PANTHER" id="PTHR34054">
    <property type="entry name" value="EXPRESSED PROTEIN"/>
    <property type="match status" value="1"/>
</dbReference>
<proteinExistence type="predicted"/>
<accession>A0AAV8UFF5</accession>
<evidence type="ECO:0000256" key="1">
    <source>
        <dbReference type="SAM" id="MobiDB-lite"/>
    </source>
</evidence>
<keyword evidence="2" id="KW-0472">Membrane</keyword>
<reference evidence="3 4" key="1">
    <citation type="submission" date="2021-09" db="EMBL/GenBank/DDBJ databases">
        <title>Genomic insights and catalytic innovation underlie evolution of tropane alkaloids biosynthesis.</title>
        <authorList>
            <person name="Wang Y.-J."/>
            <person name="Tian T."/>
            <person name="Huang J.-P."/>
            <person name="Huang S.-X."/>
        </authorList>
    </citation>
    <scope>NUCLEOTIDE SEQUENCE [LARGE SCALE GENOMIC DNA]</scope>
    <source>
        <strain evidence="3">KIB-2018</strain>
        <tissue evidence="3">Leaf</tissue>
    </source>
</reference>
<name>A0AAV8UFF5_9ROSI</name>
<dbReference type="AlphaFoldDB" id="A0AAV8UFF5"/>
<dbReference type="Proteomes" id="UP001159364">
    <property type="component" value="Linkage Group LG08"/>
</dbReference>
<dbReference type="EMBL" id="JAIWQS010000008">
    <property type="protein sequence ID" value="KAJ8900032.1"/>
    <property type="molecule type" value="Genomic_DNA"/>
</dbReference>
<dbReference type="InterPro" id="IPR045884">
    <property type="entry name" value="At5g59350-like"/>
</dbReference>
<dbReference type="PANTHER" id="PTHR34054:SF4">
    <property type="entry name" value="PROTEIN, PUTATIVE-RELATED"/>
    <property type="match status" value="1"/>
</dbReference>
<gene>
    <name evidence="3" type="ORF">K2173_024146</name>
</gene>
<evidence type="ECO:0000313" key="3">
    <source>
        <dbReference type="EMBL" id="KAJ8900032.1"/>
    </source>
</evidence>
<keyword evidence="2" id="KW-0812">Transmembrane</keyword>
<keyword evidence="4" id="KW-1185">Reference proteome</keyword>
<evidence type="ECO:0000313" key="4">
    <source>
        <dbReference type="Proteomes" id="UP001159364"/>
    </source>
</evidence>
<organism evidence="3 4">
    <name type="scientific">Erythroxylum novogranatense</name>
    <dbReference type="NCBI Taxonomy" id="1862640"/>
    <lineage>
        <taxon>Eukaryota</taxon>
        <taxon>Viridiplantae</taxon>
        <taxon>Streptophyta</taxon>
        <taxon>Embryophyta</taxon>
        <taxon>Tracheophyta</taxon>
        <taxon>Spermatophyta</taxon>
        <taxon>Magnoliopsida</taxon>
        <taxon>eudicotyledons</taxon>
        <taxon>Gunneridae</taxon>
        <taxon>Pentapetalae</taxon>
        <taxon>rosids</taxon>
        <taxon>fabids</taxon>
        <taxon>Malpighiales</taxon>
        <taxon>Erythroxylaceae</taxon>
        <taxon>Erythroxylum</taxon>
    </lineage>
</organism>
<feature type="compositionally biased region" description="Pro residues" evidence="1">
    <location>
        <begin position="181"/>
        <end position="191"/>
    </location>
</feature>
<sequence>MNPLNKLVAAITVIFAVCLLVLVIQSIYVLWRRRRLRQVVTGSVRDVEFSGEQLHSKELLYFFCCRNQKTTRVEPDGTLAAVEATAPPLMPSPTEEEVDQMLKHKGLYGPSRCLFTIKEEEREEMECDYNHNLPCSSSTPENKVEKMKVDETGGLGEASSESEAQVIAEADETTPFSTPCASPPYYTPSPSPTREGNCLCPTASDVVVLGIERNSVSIEIGA</sequence>
<evidence type="ECO:0000256" key="2">
    <source>
        <dbReference type="SAM" id="Phobius"/>
    </source>
</evidence>